<evidence type="ECO:0000256" key="1">
    <source>
        <dbReference type="ARBA" id="ARBA00022999"/>
    </source>
</evidence>
<organism evidence="3 4">
    <name type="scientific">Collichthys lucidus</name>
    <name type="common">Big head croaker</name>
    <name type="synonym">Sciaena lucida</name>
    <dbReference type="NCBI Taxonomy" id="240159"/>
    <lineage>
        <taxon>Eukaryota</taxon>
        <taxon>Metazoa</taxon>
        <taxon>Chordata</taxon>
        <taxon>Craniata</taxon>
        <taxon>Vertebrata</taxon>
        <taxon>Euteleostomi</taxon>
        <taxon>Actinopterygii</taxon>
        <taxon>Neopterygii</taxon>
        <taxon>Teleostei</taxon>
        <taxon>Neoteleostei</taxon>
        <taxon>Acanthomorphata</taxon>
        <taxon>Eupercaria</taxon>
        <taxon>Sciaenidae</taxon>
        <taxon>Collichthys</taxon>
    </lineage>
</organism>
<gene>
    <name evidence="3" type="ORF">D9C73_017123</name>
</gene>
<dbReference type="EMBL" id="CM014092">
    <property type="protein sequence ID" value="TKS83014.1"/>
    <property type="molecule type" value="Genomic_DNA"/>
</dbReference>
<evidence type="ECO:0000313" key="4">
    <source>
        <dbReference type="Proteomes" id="UP000298787"/>
    </source>
</evidence>
<dbReference type="STRING" id="240159.A0A4U5V564"/>
<feature type="compositionally biased region" description="Basic and acidic residues" evidence="2">
    <location>
        <begin position="38"/>
        <end position="57"/>
    </location>
</feature>
<dbReference type="PANTHER" id="PTHR14388:SF5">
    <property type="entry name" value="SH2 DOMAIN-CONTAINING PROTEIN 4A"/>
    <property type="match status" value="1"/>
</dbReference>
<reference evidence="3 4" key="1">
    <citation type="submission" date="2019-01" db="EMBL/GenBank/DDBJ databases">
        <title>Genome Assembly of Collichthys lucidus.</title>
        <authorList>
            <person name="Cai M."/>
            <person name="Xiao S."/>
        </authorList>
    </citation>
    <scope>NUCLEOTIDE SEQUENCE [LARGE SCALE GENOMIC DNA]</scope>
    <source>
        <strain evidence="3">JT15FE1705JMU</strain>
        <tissue evidence="3">Muscle</tissue>
    </source>
</reference>
<dbReference type="PANTHER" id="PTHR14388">
    <property type="entry name" value="T CELL-SPECIFIC ADAPTER PROTEIN TSAD"/>
    <property type="match status" value="1"/>
</dbReference>
<evidence type="ECO:0000256" key="2">
    <source>
        <dbReference type="SAM" id="MobiDB-lite"/>
    </source>
</evidence>
<evidence type="ECO:0000313" key="3">
    <source>
        <dbReference type="EMBL" id="TKS83014.1"/>
    </source>
</evidence>
<sequence>MLQQILKDMYIDPDVLNALNEDQKKTLFLKMRQEQVRRWKEREEKQEREGGGVECKRTKPKKANSKNVSWQLGRDGDVAVIVIGEVDELSSKFICSGFGEKKTPSLQNNAYHQTILKNRKTTEPVRAEIENFPPKTEPGISLSLKVCSCLNWRCVFTCVHVSKPSSVGWLSSSLSSPSEGRTHIPAPLPDSSPGRRSARADNDLMPRFSFILIGVFTETGASEASQRAASEEARSSGSAPICTGRGRVAQLMKTFSTESTTTPTQPPRGIKPPLPNKPGHLRLISTPTVR</sequence>
<feature type="region of interest" description="Disordered" evidence="2">
    <location>
        <begin position="166"/>
        <end position="200"/>
    </location>
</feature>
<feature type="region of interest" description="Disordered" evidence="2">
    <location>
        <begin position="255"/>
        <end position="290"/>
    </location>
</feature>
<dbReference type="GO" id="GO:0005737">
    <property type="term" value="C:cytoplasm"/>
    <property type="evidence" value="ECO:0007669"/>
    <property type="project" value="TreeGrafter"/>
</dbReference>
<feature type="region of interest" description="Disordered" evidence="2">
    <location>
        <begin position="38"/>
        <end position="60"/>
    </location>
</feature>
<feature type="compositionally biased region" description="Low complexity" evidence="2">
    <location>
        <begin position="166"/>
        <end position="178"/>
    </location>
</feature>
<dbReference type="Proteomes" id="UP000298787">
    <property type="component" value="Chromosome 15"/>
</dbReference>
<accession>A0A4U5V564</accession>
<keyword evidence="4" id="KW-1185">Reference proteome</keyword>
<protein>
    <submittedName>
        <fullName evidence="3">SH2 domain-containing protein 4A</fullName>
    </submittedName>
</protein>
<dbReference type="AlphaFoldDB" id="A0A4U5V564"/>
<feature type="compositionally biased region" description="Pro residues" evidence="2">
    <location>
        <begin position="264"/>
        <end position="276"/>
    </location>
</feature>
<name>A0A4U5V564_COLLU</name>
<proteinExistence type="predicted"/>
<keyword evidence="1" id="KW-0727">SH2 domain</keyword>